<dbReference type="GO" id="GO:0016747">
    <property type="term" value="F:acyltransferase activity, transferring groups other than amino-acyl groups"/>
    <property type="evidence" value="ECO:0007669"/>
    <property type="project" value="InterPro"/>
</dbReference>
<dbReference type="KEGG" id="mmag:MMAD_45990"/>
<dbReference type="GO" id="GO:0009103">
    <property type="term" value="P:lipopolysaccharide biosynthetic process"/>
    <property type="evidence" value="ECO:0007669"/>
    <property type="project" value="TreeGrafter"/>
</dbReference>
<dbReference type="InterPro" id="IPR002656">
    <property type="entry name" value="Acyl_transf_3_dom"/>
</dbReference>
<feature type="domain" description="Acyltransferase 3" evidence="3">
    <location>
        <begin position="32"/>
        <end position="370"/>
    </location>
</feature>
<keyword evidence="2" id="KW-0812">Transmembrane</keyword>
<feature type="transmembrane region" description="Helical" evidence="2">
    <location>
        <begin position="207"/>
        <end position="228"/>
    </location>
</feature>
<dbReference type="PANTHER" id="PTHR23028:SF53">
    <property type="entry name" value="ACYL_TRANSF_3 DOMAIN-CONTAINING PROTEIN"/>
    <property type="match status" value="1"/>
</dbReference>
<feature type="transmembrane region" description="Helical" evidence="2">
    <location>
        <begin position="240"/>
        <end position="256"/>
    </location>
</feature>
<evidence type="ECO:0000313" key="6">
    <source>
        <dbReference type="Proteomes" id="UP000466517"/>
    </source>
</evidence>
<feature type="transmembrane region" description="Helical" evidence="2">
    <location>
        <begin position="171"/>
        <end position="187"/>
    </location>
</feature>
<feature type="transmembrane region" description="Helical" evidence="2">
    <location>
        <begin position="263"/>
        <end position="279"/>
    </location>
</feature>
<feature type="domain" description="SGNH" evidence="4">
    <location>
        <begin position="501"/>
        <end position="730"/>
    </location>
</feature>
<dbReference type="InterPro" id="IPR050879">
    <property type="entry name" value="Acyltransferase_3"/>
</dbReference>
<dbReference type="Pfam" id="PF01757">
    <property type="entry name" value="Acyl_transf_3"/>
    <property type="match status" value="1"/>
</dbReference>
<feature type="transmembrane region" description="Helical" evidence="2">
    <location>
        <begin position="56"/>
        <end position="76"/>
    </location>
</feature>
<accession>A0A7I7XM57</accession>
<evidence type="ECO:0000256" key="1">
    <source>
        <dbReference type="SAM" id="MobiDB-lite"/>
    </source>
</evidence>
<proteinExistence type="predicted"/>
<evidence type="ECO:0000259" key="4">
    <source>
        <dbReference type="Pfam" id="PF19040"/>
    </source>
</evidence>
<gene>
    <name evidence="5" type="ORF">MMAD_45990</name>
</gene>
<keyword evidence="5" id="KW-0808">Transferase</keyword>
<feature type="transmembrane region" description="Helical" evidence="2">
    <location>
        <begin position="291"/>
        <end position="311"/>
    </location>
</feature>
<name>A0A7I7XM57_9MYCO</name>
<feature type="transmembrane region" description="Helical" evidence="2">
    <location>
        <begin position="355"/>
        <end position="373"/>
    </location>
</feature>
<evidence type="ECO:0000313" key="5">
    <source>
        <dbReference type="EMBL" id="BBZ30304.1"/>
    </source>
</evidence>
<feature type="region of interest" description="Disordered" evidence="1">
    <location>
        <begin position="1"/>
        <end position="21"/>
    </location>
</feature>
<organism evidence="5 6">
    <name type="scientific">Mycolicibacterium madagascariense</name>
    <dbReference type="NCBI Taxonomy" id="212765"/>
    <lineage>
        <taxon>Bacteria</taxon>
        <taxon>Bacillati</taxon>
        <taxon>Actinomycetota</taxon>
        <taxon>Actinomycetes</taxon>
        <taxon>Mycobacteriales</taxon>
        <taxon>Mycobacteriaceae</taxon>
        <taxon>Mycolicibacterium</taxon>
    </lineage>
</organism>
<feature type="transmembrane region" description="Helical" evidence="2">
    <location>
        <begin position="97"/>
        <end position="117"/>
    </location>
</feature>
<keyword evidence="6" id="KW-1185">Reference proteome</keyword>
<feature type="transmembrane region" description="Helical" evidence="2">
    <location>
        <begin position="332"/>
        <end position="349"/>
    </location>
</feature>
<dbReference type="GO" id="GO:0016020">
    <property type="term" value="C:membrane"/>
    <property type="evidence" value="ECO:0007669"/>
    <property type="project" value="TreeGrafter"/>
</dbReference>
<dbReference type="SUPFAM" id="SSF52266">
    <property type="entry name" value="SGNH hydrolase"/>
    <property type="match status" value="1"/>
</dbReference>
<dbReference type="EMBL" id="AP022610">
    <property type="protein sequence ID" value="BBZ30304.1"/>
    <property type="molecule type" value="Genomic_DNA"/>
</dbReference>
<dbReference type="Proteomes" id="UP000466517">
    <property type="component" value="Chromosome"/>
</dbReference>
<evidence type="ECO:0000259" key="3">
    <source>
        <dbReference type="Pfam" id="PF01757"/>
    </source>
</evidence>
<reference evidence="5 6" key="1">
    <citation type="journal article" date="2019" name="Emerg. Microbes Infect.">
        <title>Comprehensive subspecies identification of 175 nontuberculous mycobacteria species based on 7547 genomic profiles.</title>
        <authorList>
            <person name="Matsumoto Y."/>
            <person name="Kinjo T."/>
            <person name="Motooka D."/>
            <person name="Nabeya D."/>
            <person name="Jung N."/>
            <person name="Uechi K."/>
            <person name="Horii T."/>
            <person name="Iida T."/>
            <person name="Fujita J."/>
            <person name="Nakamura S."/>
        </authorList>
    </citation>
    <scope>NUCLEOTIDE SEQUENCE [LARGE SCALE GENOMIC DNA]</scope>
    <source>
        <strain evidence="5 6">JCM 13574</strain>
    </source>
</reference>
<keyword evidence="5" id="KW-0012">Acyltransferase</keyword>
<feature type="transmembrane region" description="Helical" evidence="2">
    <location>
        <begin position="394"/>
        <end position="413"/>
    </location>
</feature>
<dbReference type="Pfam" id="PF19040">
    <property type="entry name" value="SGNH"/>
    <property type="match status" value="1"/>
</dbReference>
<sequence>MFRRRLGMVSTRSRGNETGGKVQHHNVFRRDVHGLRAVAVLAVVLFHAGVPGVGGGFVGVDVFFVISGFVITGLLWREASATGTIGLRRFYGARARRLLPTAAVVAVVTMIASAILLSPLQVRSVGMDGIASALYLNNYVLIGAGVNYFGKHDLVSPSPFQHCWSLGVEEQFYLVWPLLIVGIAWVVRRVRRVGAKADATVSVRPFAIVLAVVAVLSFGSSVVLTYVIPPVAFYSLPTRAWQLALGGMVALTASRWRRLPFPWAVLTGVTGLLMIGWAATRFDAATHYPGVAAAMPALGAALIIGAGGAAPTRGVGLVLGSPRLRRIGDLSYSWYLWHWPVLVLAPVVIGHPLGLTARLAAVLLSAGLAALTLRLVENPLRFAPRIRRSPWASLTLGGASSAVAVCVCAAVLVQTPDPVGRGPATASMVVTDTPIPPGSDVAAFDAAVRDVFGQVQAAVAASLRTTAVPSNLNPPLTDQFAQQLAIAGHGCLVVLPFDDVQPDCTVGDLTSSTSIALVGDSRAAMLDPAFQRIATQRHWRLQMMAKAGCSITDLPVASEFNGVAELFDRCPQWRSQVMARLAAAPPDLIVVSSARAYDANGAHTMVPGLHMYDHAWLDSLTRLVRALRATGARVLVLGPTPDPPAPVPQCLSAHLDDALACAPTRRASGKDASGMAAESTATGAGGGQYADLTALFCASERCPVIVGNTMVYFDSGHLTHEYSELLAPAMGALVERALAGN</sequence>
<protein>
    <submittedName>
        <fullName evidence="5">Acyltransferase</fullName>
    </submittedName>
</protein>
<dbReference type="InterPro" id="IPR043968">
    <property type="entry name" value="SGNH"/>
</dbReference>
<dbReference type="PANTHER" id="PTHR23028">
    <property type="entry name" value="ACETYLTRANSFERASE"/>
    <property type="match status" value="1"/>
</dbReference>
<keyword evidence="2" id="KW-0472">Membrane</keyword>
<evidence type="ECO:0000256" key="2">
    <source>
        <dbReference type="SAM" id="Phobius"/>
    </source>
</evidence>
<feature type="transmembrane region" description="Helical" evidence="2">
    <location>
        <begin position="33"/>
        <end position="50"/>
    </location>
</feature>
<keyword evidence="2" id="KW-1133">Transmembrane helix</keyword>
<dbReference type="AlphaFoldDB" id="A0A7I7XM57"/>